<evidence type="ECO:0000256" key="2">
    <source>
        <dbReference type="ARBA" id="ARBA00022741"/>
    </source>
</evidence>
<feature type="region of interest" description="Disordered" evidence="5">
    <location>
        <begin position="219"/>
        <end position="271"/>
    </location>
</feature>
<evidence type="ECO:0000313" key="7">
    <source>
        <dbReference type="Proteomes" id="UP000030669"/>
    </source>
</evidence>
<dbReference type="Gene3D" id="3.30.450.190">
    <property type="match status" value="2"/>
</dbReference>
<dbReference type="eggNOG" id="KOG3886">
    <property type="taxonomic scope" value="Eukaryota"/>
</dbReference>
<dbReference type="Proteomes" id="UP000030669">
    <property type="component" value="Unassembled WGS sequence"/>
</dbReference>
<dbReference type="GO" id="GO:0005525">
    <property type="term" value="F:GTP binding"/>
    <property type="evidence" value="ECO:0007669"/>
    <property type="project" value="UniProtKB-UniRule"/>
</dbReference>
<evidence type="ECO:0000256" key="5">
    <source>
        <dbReference type="SAM" id="MobiDB-lite"/>
    </source>
</evidence>
<name>S7RX77_GLOTA</name>
<evidence type="ECO:0000256" key="3">
    <source>
        <dbReference type="ARBA" id="ARBA00023134"/>
    </source>
</evidence>
<dbReference type="STRING" id="670483.S7RX77"/>
<sequence length="357" mass="39931">MKKKVLLMGASGSGKTSMRSLIFSNNPASLTARLGATIDVEQNHVRFLGDLILNLWDCGGQDAFMDSYLSTQRATIFSHVGVMIYVFDVESRDRAKDLEYYRDCLEALKRFSSEARVFLLVHKMDLVRDRAAELERKRRELVKESTGIGVTVFGTSIYDESLYKAWSRIVHTLIPNAAVLSRHLTTLAEACSATEVILFERTTFLVIATSTAAAPTEAAASDSISSLPPLPSPPKSPPKNARSPTSPSFPEDIHDPEPEAEPDAESDPHQLNPIRYERTSELIKAFKYSCSRFLRQEFHALEMELSEFSAVLDELTKNTYVMIVVHDPTIETAALRLNIRLARRKFEELQGDSLISS</sequence>
<keyword evidence="2 4" id="KW-0547">Nucleotide-binding</keyword>
<dbReference type="GO" id="GO:0000329">
    <property type="term" value="C:fungal-type vacuole membrane"/>
    <property type="evidence" value="ECO:0007669"/>
    <property type="project" value="TreeGrafter"/>
</dbReference>
<accession>S7RX77</accession>
<dbReference type="CDD" id="cd11384">
    <property type="entry name" value="RagA_like"/>
    <property type="match status" value="1"/>
</dbReference>
<dbReference type="GO" id="GO:0010507">
    <property type="term" value="P:negative regulation of autophagy"/>
    <property type="evidence" value="ECO:0007669"/>
    <property type="project" value="TreeGrafter"/>
</dbReference>
<keyword evidence="3 4" id="KW-0342">GTP-binding</keyword>
<dbReference type="Pfam" id="PF04670">
    <property type="entry name" value="Gtr1_RagA"/>
    <property type="match status" value="1"/>
</dbReference>
<dbReference type="HOGENOM" id="CLU_044099_1_0_1"/>
<dbReference type="KEGG" id="gtr:GLOTRDRAFT_126441"/>
<dbReference type="GO" id="GO:0003924">
    <property type="term" value="F:GTPase activity"/>
    <property type="evidence" value="ECO:0007669"/>
    <property type="project" value="UniProtKB-UniRule"/>
</dbReference>
<evidence type="ECO:0000256" key="1">
    <source>
        <dbReference type="ARBA" id="ARBA00007756"/>
    </source>
</evidence>
<dbReference type="GeneID" id="19301394"/>
<keyword evidence="7" id="KW-1185">Reference proteome</keyword>
<dbReference type="SUPFAM" id="SSF52540">
    <property type="entry name" value="P-loop containing nucleoside triphosphate hydrolases"/>
    <property type="match status" value="1"/>
</dbReference>
<dbReference type="Gene3D" id="3.40.50.300">
    <property type="entry name" value="P-loop containing nucleotide triphosphate hydrolases"/>
    <property type="match status" value="1"/>
</dbReference>
<dbReference type="GO" id="GO:1904263">
    <property type="term" value="P:positive regulation of TORC1 signaling"/>
    <property type="evidence" value="ECO:0007669"/>
    <property type="project" value="TreeGrafter"/>
</dbReference>
<dbReference type="RefSeq" id="XP_007863264.1">
    <property type="nucleotide sequence ID" value="XM_007865073.1"/>
</dbReference>
<dbReference type="OMA" id="AFKHACS"/>
<dbReference type="GO" id="GO:1990131">
    <property type="term" value="C:Gtr1-Gtr2 GTPase complex"/>
    <property type="evidence" value="ECO:0007669"/>
    <property type="project" value="UniProtKB-UniRule"/>
</dbReference>
<comment type="subunit">
    <text evidence="4">Component of the GSE complex.</text>
</comment>
<dbReference type="PANTHER" id="PTHR11259:SF1">
    <property type="entry name" value="RAS-RELATED GTP-BINDING PROTEIN"/>
    <property type="match status" value="1"/>
</dbReference>
<dbReference type="PANTHER" id="PTHR11259">
    <property type="entry name" value="RAS-RELATED GTP BINDING RAG/GTR YEAST"/>
    <property type="match status" value="1"/>
</dbReference>
<evidence type="ECO:0000313" key="6">
    <source>
        <dbReference type="EMBL" id="EPQ57949.1"/>
    </source>
</evidence>
<comment type="similarity">
    <text evidence="1 4">Belongs to the GTR/RAG GTP-binding protein family.</text>
</comment>
<dbReference type="InterPro" id="IPR006762">
    <property type="entry name" value="Gtr1_RagA"/>
</dbReference>
<proteinExistence type="inferred from homology"/>
<dbReference type="EMBL" id="KB469298">
    <property type="protein sequence ID" value="EPQ57949.1"/>
    <property type="molecule type" value="Genomic_DNA"/>
</dbReference>
<dbReference type="AlphaFoldDB" id="S7RX77"/>
<protein>
    <recommendedName>
        <fullName evidence="4">GTP-binding protein</fullName>
    </recommendedName>
</protein>
<dbReference type="GO" id="GO:0009267">
    <property type="term" value="P:cellular response to starvation"/>
    <property type="evidence" value="ECO:0007669"/>
    <property type="project" value="TreeGrafter"/>
</dbReference>
<organism evidence="6 7">
    <name type="scientific">Gloeophyllum trabeum (strain ATCC 11539 / FP-39264 / Madison 617)</name>
    <name type="common">Brown rot fungus</name>
    <dbReference type="NCBI Taxonomy" id="670483"/>
    <lineage>
        <taxon>Eukaryota</taxon>
        <taxon>Fungi</taxon>
        <taxon>Dikarya</taxon>
        <taxon>Basidiomycota</taxon>
        <taxon>Agaricomycotina</taxon>
        <taxon>Agaricomycetes</taxon>
        <taxon>Gloeophyllales</taxon>
        <taxon>Gloeophyllaceae</taxon>
        <taxon>Gloeophyllum</taxon>
    </lineage>
</organism>
<gene>
    <name evidence="6" type="ORF">GLOTRDRAFT_126441</name>
</gene>
<comment type="function">
    <text evidence="4">GTPase involved in activation of the TORC1 signaling pathway, which promotes growth and represses autophagy in nutrient-rich conditions.</text>
</comment>
<dbReference type="InterPro" id="IPR027417">
    <property type="entry name" value="P-loop_NTPase"/>
</dbReference>
<feature type="compositionally biased region" description="Pro residues" evidence="5">
    <location>
        <begin position="228"/>
        <end position="237"/>
    </location>
</feature>
<reference evidence="6 7" key="1">
    <citation type="journal article" date="2012" name="Science">
        <title>The Paleozoic origin of enzymatic lignin decomposition reconstructed from 31 fungal genomes.</title>
        <authorList>
            <person name="Floudas D."/>
            <person name="Binder M."/>
            <person name="Riley R."/>
            <person name="Barry K."/>
            <person name="Blanchette R.A."/>
            <person name="Henrissat B."/>
            <person name="Martinez A.T."/>
            <person name="Otillar R."/>
            <person name="Spatafora J.W."/>
            <person name="Yadav J.S."/>
            <person name="Aerts A."/>
            <person name="Benoit I."/>
            <person name="Boyd A."/>
            <person name="Carlson A."/>
            <person name="Copeland A."/>
            <person name="Coutinho P.M."/>
            <person name="de Vries R.P."/>
            <person name="Ferreira P."/>
            <person name="Findley K."/>
            <person name="Foster B."/>
            <person name="Gaskell J."/>
            <person name="Glotzer D."/>
            <person name="Gorecki P."/>
            <person name="Heitman J."/>
            <person name="Hesse C."/>
            <person name="Hori C."/>
            <person name="Igarashi K."/>
            <person name="Jurgens J.A."/>
            <person name="Kallen N."/>
            <person name="Kersten P."/>
            <person name="Kohler A."/>
            <person name="Kuees U."/>
            <person name="Kumar T.K.A."/>
            <person name="Kuo A."/>
            <person name="LaButti K."/>
            <person name="Larrondo L.F."/>
            <person name="Lindquist E."/>
            <person name="Ling A."/>
            <person name="Lombard V."/>
            <person name="Lucas S."/>
            <person name="Lundell T."/>
            <person name="Martin R."/>
            <person name="McLaughlin D.J."/>
            <person name="Morgenstern I."/>
            <person name="Morin E."/>
            <person name="Murat C."/>
            <person name="Nagy L.G."/>
            <person name="Nolan M."/>
            <person name="Ohm R.A."/>
            <person name="Patyshakuliyeva A."/>
            <person name="Rokas A."/>
            <person name="Ruiz-Duenas F.J."/>
            <person name="Sabat G."/>
            <person name="Salamov A."/>
            <person name="Samejima M."/>
            <person name="Schmutz J."/>
            <person name="Slot J.C."/>
            <person name="St John F."/>
            <person name="Stenlid J."/>
            <person name="Sun H."/>
            <person name="Sun S."/>
            <person name="Syed K."/>
            <person name="Tsang A."/>
            <person name="Wiebenga A."/>
            <person name="Young D."/>
            <person name="Pisabarro A."/>
            <person name="Eastwood D.C."/>
            <person name="Martin F."/>
            <person name="Cullen D."/>
            <person name="Grigoriev I.V."/>
            <person name="Hibbett D.S."/>
        </authorList>
    </citation>
    <scope>NUCLEOTIDE SEQUENCE [LARGE SCALE GENOMIC DNA]</scope>
    <source>
        <strain evidence="6 7">ATCC 11539</strain>
    </source>
</reference>
<dbReference type="InterPro" id="IPR039397">
    <property type="entry name" value="RagA/B"/>
</dbReference>
<evidence type="ECO:0000256" key="4">
    <source>
        <dbReference type="RuleBase" id="RU367014"/>
    </source>
</evidence>
<dbReference type="OrthoDB" id="10020193at2759"/>
<dbReference type="GO" id="GO:0005634">
    <property type="term" value="C:nucleus"/>
    <property type="evidence" value="ECO:0007669"/>
    <property type="project" value="TreeGrafter"/>
</dbReference>
<dbReference type="FunFam" id="3.40.50.300:FF:000488">
    <property type="entry name" value="Small monomeric GTPase (Gtr1)"/>
    <property type="match status" value="1"/>
</dbReference>